<dbReference type="SUPFAM" id="SSF48173">
    <property type="entry name" value="Cryptochrome/photolyase FAD-binding domain"/>
    <property type="match status" value="1"/>
</dbReference>
<dbReference type="GO" id="GO:0009416">
    <property type="term" value="P:response to light stimulus"/>
    <property type="evidence" value="ECO:0007669"/>
    <property type="project" value="TreeGrafter"/>
</dbReference>
<dbReference type="Gene3D" id="1.25.40.80">
    <property type="match status" value="1"/>
</dbReference>
<reference evidence="7 8" key="1">
    <citation type="submission" date="2015-05" db="EMBL/GenBank/DDBJ databases">
        <authorList>
            <person name="Wang D.B."/>
            <person name="Wang M."/>
        </authorList>
    </citation>
    <scope>NUCLEOTIDE SEQUENCE [LARGE SCALE GENOMIC DNA]</scope>
    <source>
        <strain evidence="7 8">IMCC 12053</strain>
    </source>
</reference>
<evidence type="ECO:0000313" key="7">
    <source>
        <dbReference type="EMBL" id="ALI54402.1"/>
    </source>
</evidence>
<sequence>MTAIWWIRRDFRLCDNPALVAAALAGDVLPVFIRDETVDALGAAPKWRMGLGLAHLMERIEATGGRVVLRAGDARVIIPALAREVGATCVHWARLYDKDAIARDTEVKSTLKSMGIDAHSHGGHLLFEPWTVATKTGGYYKVYSPFWRAVKETDIAPCLSAPKVRWAEAPQSDALADWALGAQMRRGAAIVEPHCHVGEAAAMARLETFVAAHADVYQERRDFPSEPVCSGLSENLTYGEISPRTIWHAGMGALKAGARGAEHFLKEVTWREFAYHLLYNEPELAHKNHREGWDTFAWSEDADSADVTAWKQGRTGIRFVDAAMREMYVTGTMHNRARMIVASYLTKHLMVHWRVGRAWFEACLIDWDPAANAMGWQWVAGCGPDASPYFRIFNPDGQLEKFDKEGVYVRRWIAEGQRAPSSTALSYFEAVPKAWGVSAQGLYPKPIIDLKVGRERALAAYSERNA</sequence>
<evidence type="ECO:0000256" key="6">
    <source>
        <dbReference type="RuleBase" id="RU004182"/>
    </source>
</evidence>
<dbReference type="InterPro" id="IPR005101">
    <property type="entry name" value="Cryptochr/Photolyase_FAD-bd"/>
</dbReference>
<dbReference type="OrthoDB" id="9772484at2"/>
<keyword evidence="7" id="KW-0456">Lyase</keyword>
<dbReference type="Proteomes" id="UP000064920">
    <property type="component" value="Chromosome"/>
</dbReference>
<keyword evidence="3 4" id="KW-0274">FAD</keyword>
<keyword evidence="6" id="KW-0157">Chromophore</keyword>
<feature type="site" description="Electron transfer via tryptophanyl radical" evidence="5">
    <location>
        <position position="376"/>
    </location>
</feature>
<feature type="site" description="Electron transfer via tryptophanyl radical" evidence="5">
    <location>
        <position position="353"/>
    </location>
</feature>
<comment type="cofactor">
    <cofactor evidence="4">
        <name>FAD</name>
        <dbReference type="ChEBI" id="CHEBI:57692"/>
    </cofactor>
    <text evidence="4">Binds 1 FAD per subunit.</text>
</comment>
<dbReference type="Gene3D" id="3.40.50.620">
    <property type="entry name" value="HUPs"/>
    <property type="match status" value="1"/>
</dbReference>
<dbReference type="SUPFAM" id="SSF52425">
    <property type="entry name" value="Cryptochrome/photolyase, N-terminal domain"/>
    <property type="match status" value="1"/>
</dbReference>
<dbReference type="AlphaFoldDB" id="A0A0P0A9B1"/>
<dbReference type="EMBL" id="CP012023">
    <property type="protein sequence ID" value="ALI54402.1"/>
    <property type="molecule type" value="Genomic_DNA"/>
</dbReference>
<keyword evidence="2 4" id="KW-0285">Flavoprotein</keyword>
<accession>A0A0P0A9B1</accession>
<name>A0A0P0A9B1_9RHOB</name>
<dbReference type="GO" id="GO:0071949">
    <property type="term" value="F:FAD binding"/>
    <property type="evidence" value="ECO:0007669"/>
    <property type="project" value="TreeGrafter"/>
</dbReference>
<dbReference type="InterPro" id="IPR002081">
    <property type="entry name" value="Cryptochrome/DNA_photolyase_1"/>
</dbReference>
<dbReference type="PROSITE" id="PS51645">
    <property type="entry name" value="PHR_CRY_ALPHA_BETA"/>
    <property type="match status" value="1"/>
</dbReference>
<evidence type="ECO:0000256" key="3">
    <source>
        <dbReference type="ARBA" id="ARBA00022827"/>
    </source>
</evidence>
<dbReference type="InterPro" id="IPR014729">
    <property type="entry name" value="Rossmann-like_a/b/a_fold"/>
</dbReference>
<evidence type="ECO:0000256" key="2">
    <source>
        <dbReference type="ARBA" id="ARBA00022630"/>
    </source>
</evidence>
<dbReference type="Gene3D" id="1.10.579.10">
    <property type="entry name" value="DNA Cyclobutane Dipyrimidine Photolyase, subunit A, domain 3"/>
    <property type="match status" value="1"/>
</dbReference>
<evidence type="ECO:0000256" key="1">
    <source>
        <dbReference type="ARBA" id="ARBA00001932"/>
    </source>
</evidence>
<dbReference type="Pfam" id="PF03441">
    <property type="entry name" value="FAD_binding_7"/>
    <property type="match status" value="1"/>
</dbReference>
<dbReference type="Pfam" id="PF00875">
    <property type="entry name" value="DNA_photolyase"/>
    <property type="match status" value="1"/>
</dbReference>
<gene>
    <name evidence="7" type="ORF">IMCC12053_453</name>
</gene>
<feature type="binding site" evidence="4">
    <location>
        <position position="264"/>
    </location>
    <ligand>
        <name>FAD</name>
        <dbReference type="ChEBI" id="CHEBI:57692"/>
    </ligand>
</feature>
<protein>
    <submittedName>
        <fullName evidence="7">Deoxyribodipyrimidine photolyase</fullName>
        <ecNumber evidence="7">4.1.99.3</ecNumber>
    </submittedName>
</protein>
<dbReference type="InterPro" id="IPR036155">
    <property type="entry name" value="Crypto/Photolyase_N_sf"/>
</dbReference>
<dbReference type="PANTHER" id="PTHR11455:SF9">
    <property type="entry name" value="CRYPTOCHROME CIRCADIAN CLOCK 5 ISOFORM X1"/>
    <property type="match status" value="1"/>
</dbReference>
<comment type="cofactor">
    <cofactor evidence="1">
        <name>(6R)-5,10-methylene-5,6,7,8-tetrahydrofolate</name>
        <dbReference type="ChEBI" id="CHEBI:15636"/>
    </cofactor>
</comment>
<keyword evidence="8" id="KW-1185">Reference proteome</keyword>
<dbReference type="PRINTS" id="PR00147">
    <property type="entry name" value="DNAPHOTLYASE"/>
</dbReference>
<organism evidence="7 8">
    <name type="scientific">Celeribacter marinus</name>
    <dbReference type="NCBI Taxonomy" id="1397108"/>
    <lineage>
        <taxon>Bacteria</taxon>
        <taxon>Pseudomonadati</taxon>
        <taxon>Pseudomonadota</taxon>
        <taxon>Alphaproteobacteria</taxon>
        <taxon>Rhodobacterales</taxon>
        <taxon>Roseobacteraceae</taxon>
        <taxon>Celeribacter</taxon>
    </lineage>
</organism>
<dbReference type="STRING" id="1397108.IMCC12053_453"/>
<dbReference type="GO" id="GO:0003677">
    <property type="term" value="F:DNA binding"/>
    <property type="evidence" value="ECO:0007669"/>
    <property type="project" value="TreeGrafter"/>
</dbReference>
<evidence type="ECO:0000256" key="5">
    <source>
        <dbReference type="PIRSR" id="PIRSR602081-2"/>
    </source>
</evidence>
<feature type="binding site" evidence="4">
    <location>
        <begin position="366"/>
        <end position="368"/>
    </location>
    <ligand>
        <name>FAD</name>
        <dbReference type="ChEBI" id="CHEBI:57692"/>
    </ligand>
</feature>
<dbReference type="PATRIC" id="fig|1397108.4.peg.466"/>
<dbReference type="PANTHER" id="PTHR11455">
    <property type="entry name" value="CRYPTOCHROME"/>
    <property type="match status" value="1"/>
</dbReference>
<dbReference type="InterPro" id="IPR036134">
    <property type="entry name" value="Crypto/Photolyase_FAD-like_sf"/>
</dbReference>
<dbReference type="GO" id="GO:0003904">
    <property type="term" value="F:deoxyribodipyrimidine photo-lyase activity"/>
    <property type="evidence" value="ECO:0007669"/>
    <property type="project" value="UniProtKB-EC"/>
</dbReference>
<feature type="binding site" evidence="4">
    <location>
        <position position="217"/>
    </location>
    <ligand>
        <name>FAD</name>
        <dbReference type="ChEBI" id="CHEBI:57692"/>
    </ligand>
</feature>
<evidence type="ECO:0000313" key="8">
    <source>
        <dbReference type="Proteomes" id="UP000064920"/>
    </source>
</evidence>
<evidence type="ECO:0000256" key="4">
    <source>
        <dbReference type="PIRSR" id="PIRSR602081-1"/>
    </source>
</evidence>
<comment type="similarity">
    <text evidence="6">Belongs to the DNA photolyase family.</text>
</comment>
<dbReference type="InterPro" id="IPR006050">
    <property type="entry name" value="DNA_photolyase_N"/>
</dbReference>
<feature type="site" description="Electron transfer via tryptophanyl radical" evidence="5">
    <location>
        <position position="298"/>
    </location>
</feature>
<dbReference type="EC" id="4.1.99.3" evidence="7"/>
<dbReference type="RefSeq" id="WP_062215342.1">
    <property type="nucleotide sequence ID" value="NZ_CP012023.1"/>
</dbReference>
<dbReference type="KEGG" id="cmar:IMCC12053_453"/>
<proteinExistence type="inferred from homology"/>